<accession>A0A2P2NIB1</accession>
<name>A0A2P2NIB1_RHIMU</name>
<organism evidence="1">
    <name type="scientific">Rhizophora mucronata</name>
    <name type="common">Asiatic mangrove</name>
    <dbReference type="NCBI Taxonomy" id="61149"/>
    <lineage>
        <taxon>Eukaryota</taxon>
        <taxon>Viridiplantae</taxon>
        <taxon>Streptophyta</taxon>
        <taxon>Embryophyta</taxon>
        <taxon>Tracheophyta</taxon>
        <taxon>Spermatophyta</taxon>
        <taxon>Magnoliopsida</taxon>
        <taxon>eudicotyledons</taxon>
        <taxon>Gunneridae</taxon>
        <taxon>Pentapetalae</taxon>
        <taxon>rosids</taxon>
        <taxon>fabids</taxon>
        <taxon>Malpighiales</taxon>
        <taxon>Rhizophoraceae</taxon>
        <taxon>Rhizophora</taxon>
    </lineage>
</organism>
<proteinExistence type="predicted"/>
<protein>
    <submittedName>
        <fullName evidence="1">Uncharacterized protein</fullName>
    </submittedName>
</protein>
<dbReference type="EMBL" id="GGEC01061741">
    <property type="protein sequence ID" value="MBX42225.1"/>
    <property type="molecule type" value="Transcribed_RNA"/>
</dbReference>
<dbReference type="AlphaFoldDB" id="A0A2P2NIB1"/>
<reference evidence="1" key="1">
    <citation type="submission" date="2018-02" db="EMBL/GenBank/DDBJ databases">
        <title>Rhizophora mucronata_Transcriptome.</title>
        <authorList>
            <person name="Meera S.P."/>
            <person name="Sreeshan A."/>
            <person name="Augustine A."/>
        </authorList>
    </citation>
    <scope>NUCLEOTIDE SEQUENCE</scope>
    <source>
        <tissue evidence="1">Leaf</tissue>
    </source>
</reference>
<evidence type="ECO:0000313" key="1">
    <source>
        <dbReference type="EMBL" id="MBX42225.1"/>
    </source>
</evidence>
<sequence>MDTCVRDLSTSAINLTYFKKRNHQQIRLNIISMQSQKSSINEFSRIKQILRHPDIFLSNLISW</sequence>